<feature type="compositionally biased region" description="Basic and acidic residues" evidence="1">
    <location>
        <begin position="245"/>
        <end position="275"/>
    </location>
</feature>
<feature type="region of interest" description="Disordered" evidence="1">
    <location>
        <begin position="207"/>
        <end position="344"/>
    </location>
</feature>
<feature type="domain" description="CBF1-interacting co-repressor CIR N-terminal" evidence="2">
    <location>
        <begin position="5"/>
        <end position="30"/>
    </location>
</feature>
<dbReference type="EMBL" id="JAAWVQ010163563">
    <property type="protein sequence ID" value="MBN3287136.1"/>
    <property type="molecule type" value="Genomic_DNA"/>
</dbReference>
<name>A0ABS2YLX7_POLSP</name>
<dbReference type="InterPro" id="IPR019339">
    <property type="entry name" value="CIR_N_dom"/>
</dbReference>
<proteinExistence type="predicted"/>
<feature type="non-terminal residue" evidence="3">
    <location>
        <position position="1"/>
    </location>
</feature>
<comment type="caution">
    <text evidence="3">The sequence shown here is derived from an EMBL/GenBank/DDBJ whole genome shotgun (WGS) entry which is preliminary data.</text>
</comment>
<keyword evidence="4" id="KW-1185">Reference proteome</keyword>
<dbReference type="Proteomes" id="UP001166093">
    <property type="component" value="Unassembled WGS sequence"/>
</dbReference>
<feature type="compositionally biased region" description="Basic residues" evidence="1">
    <location>
        <begin position="231"/>
        <end position="244"/>
    </location>
</feature>
<reference evidence="3" key="1">
    <citation type="journal article" date="2021" name="Cell">
        <title>Tracing the genetic footprints of vertebrate landing in non-teleost ray-finned fishes.</title>
        <authorList>
            <person name="Bi X."/>
            <person name="Wang K."/>
            <person name="Yang L."/>
            <person name="Pan H."/>
            <person name="Jiang H."/>
            <person name="Wei Q."/>
            <person name="Fang M."/>
            <person name="Yu H."/>
            <person name="Zhu C."/>
            <person name="Cai Y."/>
            <person name="He Y."/>
            <person name="Gan X."/>
            <person name="Zeng H."/>
            <person name="Yu D."/>
            <person name="Zhu Y."/>
            <person name="Jiang H."/>
            <person name="Qiu Q."/>
            <person name="Yang H."/>
            <person name="Zhang Y.E."/>
            <person name="Wang W."/>
            <person name="Zhu M."/>
            <person name="He S."/>
            <person name="Zhang G."/>
        </authorList>
    </citation>
    <scope>NUCLEOTIDE SEQUENCE</scope>
    <source>
        <strain evidence="3">Pddl_001</strain>
    </source>
</reference>
<dbReference type="Pfam" id="PF10197">
    <property type="entry name" value="Cir_N"/>
    <property type="match status" value="1"/>
</dbReference>
<evidence type="ECO:0000313" key="3">
    <source>
        <dbReference type="EMBL" id="MBN3287136.1"/>
    </source>
</evidence>
<accession>A0ABS2YLX7</accession>
<dbReference type="InterPro" id="IPR040014">
    <property type="entry name" value="CIR1"/>
</dbReference>
<evidence type="ECO:0000259" key="2">
    <source>
        <dbReference type="Pfam" id="PF10197"/>
    </source>
</evidence>
<protein>
    <submittedName>
        <fullName evidence="3">CIR1 protein</fullName>
    </submittedName>
</protein>
<dbReference type="PANTHER" id="PTHR13151">
    <property type="entry name" value="CBF1 INTERACTING COREPRESSOR CIR"/>
    <property type="match status" value="1"/>
</dbReference>
<dbReference type="PANTHER" id="PTHR13151:SF2">
    <property type="entry name" value="COREPRESSOR INTERACTING WITH RBPJ 1"/>
    <property type="match status" value="1"/>
</dbReference>
<evidence type="ECO:0000256" key="1">
    <source>
        <dbReference type="SAM" id="MobiDB-lite"/>
    </source>
</evidence>
<feature type="non-terminal residue" evidence="3">
    <location>
        <position position="383"/>
    </location>
</feature>
<evidence type="ECO:0000313" key="4">
    <source>
        <dbReference type="Proteomes" id="UP001166093"/>
    </source>
</evidence>
<feature type="compositionally biased region" description="Low complexity" evidence="1">
    <location>
        <begin position="212"/>
        <end position="224"/>
    </location>
</feature>
<gene>
    <name evidence="3" type="primary">Cir1</name>
    <name evidence="3" type="ORF">GTO93_0002851</name>
</gene>
<feature type="compositionally biased region" description="Basic and acidic residues" evidence="1">
    <location>
        <begin position="283"/>
        <end position="330"/>
    </location>
</feature>
<sequence>SFILQVWIAEQKLTFDKKKQEDLMQQYLKEQDTYNNRVLMGDDRVKNGLNFMYEAPPGASKVQFVDFWFGLLQKEGESDCKFEWQKVAPREKYAKDDMNIRDQPFGIQVRNVRCIKCHKWGHVNTDRECPLFGLSGINASSVANDDAGPSMHPSELMAEMRNSGFALKQSVLGRNVTLCDPSQEYVASENEDDPEVEFLKSLTTKQKEKLLSESSCTSDSSTSDSESERHHKDKKHKKKKYTSGRKRESSDNSDAKERSQSKKEKPSTGRQERSKQNSRNKSPRNERSRSESRSPSKDRMERKQRSRNGRDMSKERSRSRGREEEHENKADFCPTPSKRAFQRNATKALTDNLLSATTDDSFPTDLTSLRSCKSAKHVQTRFD</sequence>
<organism evidence="3 4">
    <name type="scientific">Polyodon spathula</name>
    <name type="common">North American paddlefish</name>
    <name type="synonym">Squalus spathula</name>
    <dbReference type="NCBI Taxonomy" id="7913"/>
    <lineage>
        <taxon>Eukaryota</taxon>
        <taxon>Metazoa</taxon>
        <taxon>Chordata</taxon>
        <taxon>Craniata</taxon>
        <taxon>Vertebrata</taxon>
        <taxon>Euteleostomi</taxon>
        <taxon>Actinopterygii</taxon>
        <taxon>Chondrostei</taxon>
        <taxon>Acipenseriformes</taxon>
        <taxon>Polyodontidae</taxon>
        <taxon>Polyodon</taxon>
    </lineage>
</organism>